<feature type="region of interest" description="Disordered" evidence="1">
    <location>
        <begin position="1"/>
        <end position="26"/>
    </location>
</feature>
<gene>
    <name evidence="2" type="ORF">PAXINDRAFT_21848</name>
</gene>
<dbReference type="HOGENOM" id="CLU_2469739_0_0_1"/>
<reference evidence="2 3" key="1">
    <citation type="submission" date="2014-06" db="EMBL/GenBank/DDBJ databases">
        <authorList>
            <consortium name="DOE Joint Genome Institute"/>
            <person name="Kuo A."/>
            <person name="Kohler A."/>
            <person name="Nagy L.G."/>
            <person name="Floudas D."/>
            <person name="Copeland A."/>
            <person name="Barry K.W."/>
            <person name="Cichocki N."/>
            <person name="Veneault-Fourrey C."/>
            <person name="LaButti K."/>
            <person name="Lindquist E.A."/>
            <person name="Lipzen A."/>
            <person name="Lundell T."/>
            <person name="Morin E."/>
            <person name="Murat C."/>
            <person name="Sun H."/>
            <person name="Tunlid A."/>
            <person name="Henrissat B."/>
            <person name="Grigoriev I.V."/>
            <person name="Hibbett D.S."/>
            <person name="Martin F."/>
            <person name="Nordberg H.P."/>
            <person name="Cantor M.N."/>
            <person name="Hua S.X."/>
        </authorList>
    </citation>
    <scope>NUCLEOTIDE SEQUENCE [LARGE SCALE GENOMIC DNA]</scope>
    <source>
        <strain evidence="2 3">ATCC 200175</strain>
    </source>
</reference>
<evidence type="ECO:0000313" key="2">
    <source>
        <dbReference type="EMBL" id="KIJ04862.1"/>
    </source>
</evidence>
<proteinExistence type="predicted"/>
<organism evidence="2 3">
    <name type="scientific">Paxillus involutus ATCC 200175</name>
    <dbReference type="NCBI Taxonomy" id="664439"/>
    <lineage>
        <taxon>Eukaryota</taxon>
        <taxon>Fungi</taxon>
        <taxon>Dikarya</taxon>
        <taxon>Basidiomycota</taxon>
        <taxon>Agaricomycotina</taxon>
        <taxon>Agaricomycetes</taxon>
        <taxon>Agaricomycetidae</taxon>
        <taxon>Boletales</taxon>
        <taxon>Paxilineae</taxon>
        <taxon>Paxillaceae</taxon>
        <taxon>Paxillus</taxon>
    </lineage>
</organism>
<reference evidence="3" key="2">
    <citation type="submission" date="2015-01" db="EMBL/GenBank/DDBJ databases">
        <title>Evolutionary Origins and Diversification of the Mycorrhizal Mutualists.</title>
        <authorList>
            <consortium name="DOE Joint Genome Institute"/>
            <consortium name="Mycorrhizal Genomics Consortium"/>
            <person name="Kohler A."/>
            <person name="Kuo A."/>
            <person name="Nagy L.G."/>
            <person name="Floudas D."/>
            <person name="Copeland A."/>
            <person name="Barry K.W."/>
            <person name="Cichocki N."/>
            <person name="Veneault-Fourrey C."/>
            <person name="LaButti K."/>
            <person name="Lindquist E.A."/>
            <person name="Lipzen A."/>
            <person name="Lundell T."/>
            <person name="Morin E."/>
            <person name="Murat C."/>
            <person name="Riley R."/>
            <person name="Ohm R."/>
            <person name="Sun H."/>
            <person name="Tunlid A."/>
            <person name="Henrissat B."/>
            <person name="Grigoriev I.V."/>
            <person name="Hibbett D.S."/>
            <person name="Martin F."/>
        </authorList>
    </citation>
    <scope>NUCLEOTIDE SEQUENCE [LARGE SCALE GENOMIC DNA]</scope>
    <source>
        <strain evidence="3">ATCC 200175</strain>
    </source>
</reference>
<name>A0A0C9T9D3_PAXIN</name>
<dbReference type="EMBL" id="KN821449">
    <property type="protein sequence ID" value="KIJ04862.1"/>
    <property type="molecule type" value="Genomic_DNA"/>
</dbReference>
<evidence type="ECO:0000256" key="1">
    <source>
        <dbReference type="SAM" id="MobiDB-lite"/>
    </source>
</evidence>
<dbReference type="AlphaFoldDB" id="A0A0C9T9D3"/>
<sequence>MGCYGLHVVQKTDHEHPAAQNLARQRHDTTIGAKKSVAPVERFFDDETVSDEKTNGLQLEFVAQNRDVSWTKPAAAQPKTHPVASVGS</sequence>
<keyword evidence="3" id="KW-1185">Reference proteome</keyword>
<accession>A0A0C9T9D3</accession>
<evidence type="ECO:0000313" key="3">
    <source>
        <dbReference type="Proteomes" id="UP000053647"/>
    </source>
</evidence>
<protein>
    <submittedName>
        <fullName evidence="2">Unplaced genomic scaffold PAXINscaffold_2127, whole genome shotgun sequence</fullName>
    </submittedName>
</protein>
<dbReference type="Proteomes" id="UP000053647">
    <property type="component" value="Unassembled WGS sequence"/>
</dbReference>